<comment type="caution">
    <text evidence="1">The sequence shown here is derived from an EMBL/GenBank/DDBJ whole genome shotgun (WGS) entry which is preliminary data.</text>
</comment>
<accession>X1AQU5</accession>
<dbReference type="AlphaFoldDB" id="X1AQU5"/>
<proteinExistence type="predicted"/>
<sequence>RKQMKSMHPQRPLIKNLSNPEYHNIILNGKANLAERFADIDAKLVQEEMKKEREVAMKYHKGMGKVFKIPRLPEKLFSKLSKNKLAA</sequence>
<gene>
    <name evidence="1" type="ORF">S01H4_14515</name>
</gene>
<organism evidence="1">
    <name type="scientific">marine sediment metagenome</name>
    <dbReference type="NCBI Taxonomy" id="412755"/>
    <lineage>
        <taxon>unclassified sequences</taxon>
        <taxon>metagenomes</taxon>
        <taxon>ecological metagenomes</taxon>
    </lineage>
</organism>
<feature type="non-terminal residue" evidence="1">
    <location>
        <position position="1"/>
    </location>
</feature>
<reference evidence="1" key="1">
    <citation type="journal article" date="2014" name="Front. Microbiol.">
        <title>High frequency of phylogenetically diverse reductive dehalogenase-homologous genes in deep subseafloor sedimentary metagenomes.</title>
        <authorList>
            <person name="Kawai M."/>
            <person name="Futagami T."/>
            <person name="Toyoda A."/>
            <person name="Takaki Y."/>
            <person name="Nishi S."/>
            <person name="Hori S."/>
            <person name="Arai W."/>
            <person name="Tsubouchi T."/>
            <person name="Morono Y."/>
            <person name="Uchiyama I."/>
            <person name="Ito T."/>
            <person name="Fujiyama A."/>
            <person name="Inagaki F."/>
            <person name="Takami H."/>
        </authorList>
    </citation>
    <scope>NUCLEOTIDE SEQUENCE</scope>
    <source>
        <strain evidence="1">Expedition CK06-06</strain>
    </source>
</reference>
<evidence type="ECO:0000313" key="1">
    <source>
        <dbReference type="EMBL" id="GAG62251.1"/>
    </source>
</evidence>
<name>X1AQU5_9ZZZZ</name>
<dbReference type="EMBL" id="BART01006368">
    <property type="protein sequence ID" value="GAG62251.1"/>
    <property type="molecule type" value="Genomic_DNA"/>
</dbReference>
<protein>
    <submittedName>
        <fullName evidence="1">Uncharacterized protein</fullName>
    </submittedName>
</protein>